<proteinExistence type="predicted"/>
<evidence type="ECO:0000313" key="2">
    <source>
        <dbReference type="EMBL" id="RAW13259.1"/>
    </source>
</evidence>
<evidence type="ECO:0000313" key="3">
    <source>
        <dbReference type="Proteomes" id="UP000250462"/>
    </source>
</evidence>
<dbReference type="Proteomes" id="UP000250462">
    <property type="component" value="Unassembled WGS sequence"/>
</dbReference>
<sequence length="342" mass="38220">MTDGRLDLKYSVDSIKLGHTYRQELGDLDELCQSIRTIGLLHPIVISPDGLLISGRRRLEAVKRLRWRQVPVWIATHISDRLRTVMAVQHENTIRKDLTPLEAAELYAELKSLYAEEAARRQASTRFGSREHGAVDSTAPQDARVQAARAITGRDSHGMLEQVLELKRLVDSDDMPEWLRTQTEQALAELNADGKVHGRYLAITTAKASHELEDVATDPAAPEPARHTAQTELEHLAAIDHPATAAREARRATRKVRMSAQGWSDIEPSTRDALAARRLATLITQHYGWWDTVSPQAVAEHLTDEQWNMLTAFHEASTTFMRAAIDARAALDRRDGDMPAAS</sequence>
<feature type="domain" description="ParB-like N-terminal" evidence="1">
    <location>
        <begin position="8"/>
        <end position="92"/>
    </location>
</feature>
<dbReference type="PANTHER" id="PTHR33375:SF1">
    <property type="entry name" value="CHROMOSOME-PARTITIONING PROTEIN PARB-RELATED"/>
    <property type="match status" value="1"/>
</dbReference>
<dbReference type="EMBL" id="QMIG01000013">
    <property type="protein sequence ID" value="RAW13259.1"/>
    <property type="molecule type" value="Genomic_DNA"/>
</dbReference>
<dbReference type="OrthoDB" id="3176965at2"/>
<dbReference type="PANTHER" id="PTHR33375">
    <property type="entry name" value="CHROMOSOME-PARTITIONING PROTEIN PARB-RELATED"/>
    <property type="match status" value="1"/>
</dbReference>
<accession>A0A329QNG2</accession>
<gene>
    <name evidence="2" type="ORF">DPM12_13090</name>
</gene>
<dbReference type="GO" id="GO:0005694">
    <property type="term" value="C:chromosome"/>
    <property type="evidence" value="ECO:0007669"/>
    <property type="project" value="TreeGrafter"/>
</dbReference>
<name>A0A329QNG2_9ACTN</name>
<dbReference type="InterPro" id="IPR036086">
    <property type="entry name" value="ParB/Sulfiredoxin_sf"/>
</dbReference>
<dbReference type="RefSeq" id="WP_112258770.1">
    <property type="nucleotide sequence ID" value="NZ_QMIG01000013.1"/>
</dbReference>
<dbReference type="GO" id="GO:0045881">
    <property type="term" value="P:positive regulation of sporulation resulting in formation of a cellular spore"/>
    <property type="evidence" value="ECO:0007669"/>
    <property type="project" value="TreeGrafter"/>
</dbReference>
<comment type="caution">
    <text evidence="2">The sequence shown here is derived from an EMBL/GenBank/DDBJ whole genome shotgun (WGS) entry which is preliminary data.</text>
</comment>
<dbReference type="GO" id="GO:0007059">
    <property type="term" value="P:chromosome segregation"/>
    <property type="evidence" value="ECO:0007669"/>
    <property type="project" value="TreeGrafter"/>
</dbReference>
<protein>
    <recommendedName>
        <fullName evidence="1">ParB-like N-terminal domain-containing protein</fullName>
    </recommendedName>
</protein>
<dbReference type="AlphaFoldDB" id="A0A329QNG2"/>
<reference evidence="2 3" key="1">
    <citation type="submission" date="2018-06" db="EMBL/GenBank/DDBJ databases">
        <title>Phytoactinopolyspora halophila sp. nov., a novel halophilic actinomycete isolated from a saline soil in China.</title>
        <authorList>
            <person name="Tang S.-K."/>
        </authorList>
    </citation>
    <scope>NUCLEOTIDE SEQUENCE [LARGE SCALE GENOMIC DNA]</scope>
    <source>
        <strain evidence="2 3">YIM 96934</strain>
    </source>
</reference>
<dbReference type="SUPFAM" id="SSF110849">
    <property type="entry name" value="ParB/Sulfiredoxin"/>
    <property type="match status" value="1"/>
</dbReference>
<dbReference type="InterPro" id="IPR003115">
    <property type="entry name" value="ParB_N"/>
</dbReference>
<dbReference type="SMART" id="SM00470">
    <property type="entry name" value="ParB"/>
    <property type="match status" value="1"/>
</dbReference>
<evidence type="ECO:0000259" key="1">
    <source>
        <dbReference type="SMART" id="SM00470"/>
    </source>
</evidence>
<dbReference type="Pfam" id="PF02195">
    <property type="entry name" value="ParB_N"/>
    <property type="match status" value="1"/>
</dbReference>
<organism evidence="2 3">
    <name type="scientific">Phytoactinopolyspora halophila</name>
    <dbReference type="NCBI Taxonomy" id="1981511"/>
    <lineage>
        <taxon>Bacteria</taxon>
        <taxon>Bacillati</taxon>
        <taxon>Actinomycetota</taxon>
        <taxon>Actinomycetes</taxon>
        <taxon>Jiangellales</taxon>
        <taxon>Jiangellaceae</taxon>
        <taxon>Phytoactinopolyspora</taxon>
    </lineage>
</organism>
<dbReference type="InterPro" id="IPR050336">
    <property type="entry name" value="Chromosome_partition/occlusion"/>
</dbReference>
<dbReference type="Gene3D" id="3.90.1530.10">
    <property type="entry name" value="Conserved hypothetical protein from pyrococcus furiosus pfu- 392566-001, ParB domain"/>
    <property type="match status" value="1"/>
</dbReference>
<keyword evidence="3" id="KW-1185">Reference proteome</keyword>